<dbReference type="PANTHER" id="PTHR30346:SF28">
    <property type="entry name" value="HTH-TYPE TRANSCRIPTIONAL REGULATOR CYNR"/>
    <property type="match status" value="1"/>
</dbReference>
<dbReference type="SUPFAM" id="SSF46785">
    <property type="entry name" value="Winged helix' DNA-binding domain"/>
    <property type="match status" value="1"/>
</dbReference>
<dbReference type="OrthoDB" id="9067838at2"/>
<dbReference type="Gene3D" id="3.40.190.10">
    <property type="entry name" value="Periplasmic binding protein-like II"/>
    <property type="match status" value="2"/>
</dbReference>
<dbReference type="Pfam" id="PF00126">
    <property type="entry name" value="HTH_1"/>
    <property type="match status" value="1"/>
</dbReference>
<dbReference type="FunFam" id="1.10.10.10:FF:000001">
    <property type="entry name" value="LysR family transcriptional regulator"/>
    <property type="match status" value="1"/>
</dbReference>
<dbReference type="EMBL" id="APVG01000001">
    <property type="protein sequence ID" value="ENY73932.1"/>
    <property type="molecule type" value="Genomic_DNA"/>
</dbReference>
<evidence type="ECO:0000259" key="5">
    <source>
        <dbReference type="PROSITE" id="PS50931"/>
    </source>
</evidence>
<protein>
    <submittedName>
        <fullName evidence="6">Isoleucine biosynthesis transcriptional activator</fullName>
    </submittedName>
</protein>
<dbReference type="GO" id="GO:0032993">
    <property type="term" value="C:protein-DNA complex"/>
    <property type="evidence" value="ECO:0007669"/>
    <property type="project" value="TreeGrafter"/>
</dbReference>
<keyword evidence="4" id="KW-0804">Transcription</keyword>
<keyword evidence="7" id="KW-1185">Reference proteome</keyword>
<organism evidence="6 7">
    <name type="scientific">Aeromonas diversa CDC 2478-85</name>
    <dbReference type="NCBI Taxonomy" id="1268237"/>
    <lineage>
        <taxon>Bacteria</taxon>
        <taxon>Pseudomonadati</taxon>
        <taxon>Pseudomonadota</taxon>
        <taxon>Gammaproteobacteria</taxon>
        <taxon>Aeromonadales</taxon>
        <taxon>Aeromonadaceae</taxon>
        <taxon>Aeromonas</taxon>
    </lineage>
</organism>
<evidence type="ECO:0000256" key="1">
    <source>
        <dbReference type="ARBA" id="ARBA00009437"/>
    </source>
</evidence>
<dbReference type="InterPro" id="IPR036390">
    <property type="entry name" value="WH_DNA-bd_sf"/>
</dbReference>
<comment type="caution">
    <text evidence="6">The sequence shown here is derived from an EMBL/GenBank/DDBJ whole genome shotgun (WGS) entry which is preliminary data.</text>
</comment>
<dbReference type="eggNOG" id="COG0583">
    <property type="taxonomic scope" value="Bacteria"/>
</dbReference>
<evidence type="ECO:0000313" key="6">
    <source>
        <dbReference type="EMBL" id="ENY73932.1"/>
    </source>
</evidence>
<dbReference type="RefSeq" id="WP_005345884.1">
    <property type="nucleotide sequence ID" value="NZ_APVG01000001.1"/>
</dbReference>
<name>N9VF86_9GAMM</name>
<dbReference type="PROSITE" id="PS50931">
    <property type="entry name" value="HTH_LYSR"/>
    <property type="match status" value="1"/>
</dbReference>
<comment type="similarity">
    <text evidence="1">Belongs to the LysR transcriptional regulatory family.</text>
</comment>
<dbReference type="PATRIC" id="fig|1268237.3.peg.152"/>
<dbReference type="InterPro" id="IPR036388">
    <property type="entry name" value="WH-like_DNA-bd_sf"/>
</dbReference>
<dbReference type="CDD" id="cd08414">
    <property type="entry name" value="PBP2_LTTR_aromatics_like"/>
    <property type="match status" value="1"/>
</dbReference>
<evidence type="ECO:0000256" key="3">
    <source>
        <dbReference type="ARBA" id="ARBA00023125"/>
    </source>
</evidence>
<dbReference type="Proteomes" id="UP000023775">
    <property type="component" value="Unassembled WGS sequence"/>
</dbReference>
<keyword evidence="3" id="KW-0238">DNA-binding</keyword>
<keyword evidence="2" id="KW-0805">Transcription regulation</keyword>
<gene>
    <name evidence="6" type="ORF">G114_00770</name>
</gene>
<reference evidence="6 7" key="1">
    <citation type="journal article" date="2013" name="Genome Announc.">
        <title>Draft Genome Sequence of the Aeromonas diversa Type Strain.</title>
        <authorList>
            <person name="Farfan M."/>
            <person name="Spataro N."/>
            <person name="Sanglas A."/>
            <person name="Albarral V."/>
            <person name="Loren J.G."/>
            <person name="Bosch E."/>
            <person name="Fuste M.C."/>
        </authorList>
    </citation>
    <scope>NUCLEOTIDE SEQUENCE [LARGE SCALE GENOMIC DNA]</scope>
    <source>
        <strain evidence="6 7">2478-85</strain>
    </source>
</reference>
<dbReference type="Pfam" id="PF03466">
    <property type="entry name" value="LysR_substrate"/>
    <property type="match status" value="1"/>
</dbReference>
<dbReference type="InterPro" id="IPR005119">
    <property type="entry name" value="LysR_subst-bd"/>
</dbReference>
<accession>N9VF86</accession>
<evidence type="ECO:0000256" key="4">
    <source>
        <dbReference type="ARBA" id="ARBA00023163"/>
    </source>
</evidence>
<dbReference type="PRINTS" id="PR00039">
    <property type="entry name" value="HTHLYSR"/>
</dbReference>
<dbReference type="GO" id="GO:0003677">
    <property type="term" value="F:DNA binding"/>
    <property type="evidence" value="ECO:0007669"/>
    <property type="project" value="UniProtKB-KW"/>
</dbReference>
<dbReference type="Gene3D" id="1.10.10.10">
    <property type="entry name" value="Winged helix-like DNA-binding domain superfamily/Winged helix DNA-binding domain"/>
    <property type="match status" value="1"/>
</dbReference>
<dbReference type="InterPro" id="IPR000847">
    <property type="entry name" value="LysR_HTH_N"/>
</dbReference>
<evidence type="ECO:0000256" key="2">
    <source>
        <dbReference type="ARBA" id="ARBA00023015"/>
    </source>
</evidence>
<sequence>MRVDLRQWQAFVTVAECGNYREASSRLHCTQPALSKQIQTLESQLGTSLLHRGRHGAEPTPQGQRLLRQAKALLAHASSFEQEARAVAAGLAGRLNIGFGLSSFELAPAWVADFAATHPEVRLHLQDQPSAMQEAQLLSGQLQVGFMRRPESGALAWQPLLSDRLVLAVPEKSWQGEGSDAVAQALCQAPLLQMVGRRCPGLSSQIARFLGARQLVGVIQEAEDIQTLVALVAAGLGNAILPASTAFIAGRGVRLCPLEGEHTQWEIGIGWHPDLEDPLTHRFVDRVLAG</sequence>
<feature type="domain" description="HTH lysR-type" evidence="5">
    <location>
        <begin position="3"/>
        <end position="60"/>
    </location>
</feature>
<dbReference type="GO" id="GO:0003700">
    <property type="term" value="F:DNA-binding transcription factor activity"/>
    <property type="evidence" value="ECO:0007669"/>
    <property type="project" value="InterPro"/>
</dbReference>
<dbReference type="AlphaFoldDB" id="N9VF86"/>
<dbReference type="PANTHER" id="PTHR30346">
    <property type="entry name" value="TRANSCRIPTIONAL DUAL REGULATOR HCAR-RELATED"/>
    <property type="match status" value="1"/>
</dbReference>
<proteinExistence type="inferred from homology"/>
<evidence type="ECO:0000313" key="7">
    <source>
        <dbReference type="Proteomes" id="UP000023775"/>
    </source>
</evidence>
<dbReference type="SUPFAM" id="SSF53850">
    <property type="entry name" value="Periplasmic binding protein-like II"/>
    <property type="match status" value="1"/>
</dbReference>